<dbReference type="FunFam" id="3.10.580.10:FF:000002">
    <property type="entry name" value="Magnesium/cobalt efflux protein CorC"/>
    <property type="match status" value="1"/>
</dbReference>
<protein>
    <recommendedName>
        <fullName evidence="8">Magnesium and cobalt efflux protein CorC</fullName>
    </recommendedName>
</protein>
<dbReference type="GO" id="GO:0050660">
    <property type="term" value="F:flavin adenine dinucleotide binding"/>
    <property type="evidence" value="ECO:0007669"/>
    <property type="project" value="InterPro"/>
</dbReference>
<dbReference type="CDD" id="cd04590">
    <property type="entry name" value="CBS_pair_CorC_HlyC_assoc"/>
    <property type="match status" value="1"/>
</dbReference>
<evidence type="ECO:0000256" key="2">
    <source>
        <dbReference type="ARBA" id="ARBA00022448"/>
    </source>
</evidence>
<keyword evidence="12" id="KW-1185">Reference proteome</keyword>
<dbReference type="PROSITE" id="PS51371">
    <property type="entry name" value="CBS"/>
    <property type="match status" value="2"/>
</dbReference>
<dbReference type="InterPro" id="IPR016169">
    <property type="entry name" value="FAD-bd_PCMH_sub2"/>
</dbReference>
<feature type="domain" description="CBS" evidence="10">
    <location>
        <begin position="68"/>
        <end position="127"/>
    </location>
</feature>
<dbReference type="OrthoDB" id="9797674at2"/>
<dbReference type="InterPro" id="IPR046342">
    <property type="entry name" value="CBS_dom_sf"/>
</dbReference>
<evidence type="ECO:0000256" key="5">
    <source>
        <dbReference type="ARBA" id="ARBA00023122"/>
    </source>
</evidence>
<organism evidence="11 12">
    <name type="scientific">Gammaproteobacteria bacterium LSUCC0057</name>
    <dbReference type="NCBI Taxonomy" id="2559237"/>
    <lineage>
        <taxon>Bacteria</taxon>
        <taxon>Pseudomonadati</taxon>
        <taxon>Pseudomonadota</taxon>
        <taxon>Gammaproteobacteria</taxon>
        <taxon>Cellvibrionales</taxon>
        <taxon>Porticoccaceae</taxon>
        <taxon>SAR92 clade</taxon>
    </lineage>
</organism>
<proteinExistence type="inferred from homology"/>
<dbReference type="Gene3D" id="3.30.465.10">
    <property type="match status" value="1"/>
</dbReference>
<accession>A0A4Y8UIY0</accession>
<comment type="caution">
    <text evidence="11">The sequence shown here is derived from an EMBL/GenBank/DDBJ whole genome shotgun (WGS) entry which is preliminary data.</text>
</comment>
<keyword evidence="3" id="KW-0677">Repeat</keyword>
<keyword evidence="4" id="KW-0460">Magnesium</keyword>
<evidence type="ECO:0000256" key="3">
    <source>
        <dbReference type="ARBA" id="ARBA00022737"/>
    </source>
</evidence>
<dbReference type="PANTHER" id="PTHR22777">
    <property type="entry name" value="HEMOLYSIN-RELATED"/>
    <property type="match status" value="1"/>
</dbReference>
<dbReference type="SMART" id="SM00116">
    <property type="entry name" value="CBS"/>
    <property type="match status" value="2"/>
</dbReference>
<dbReference type="Proteomes" id="UP000298133">
    <property type="component" value="Unassembled WGS sequence"/>
</dbReference>
<dbReference type="InterPro" id="IPR000644">
    <property type="entry name" value="CBS_dom"/>
</dbReference>
<keyword evidence="2" id="KW-0813">Transport</keyword>
<evidence type="ECO:0000256" key="6">
    <source>
        <dbReference type="ARBA" id="ARBA00023285"/>
    </source>
</evidence>
<evidence type="ECO:0000256" key="1">
    <source>
        <dbReference type="ARBA" id="ARBA00006337"/>
    </source>
</evidence>
<evidence type="ECO:0000256" key="7">
    <source>
        <dbReference type="ARBA" id="ARBA00037273"/>
    </source>
</evidence>
<sequence>MSEESPHRADEPSLIKRLSRLFSNNPRTSDDVADMLRSAENDDIIDASVLSIMEGALKVSNQQAREIMIPRSQLTVLEAAMDLDAVLDIVIDSQHSRFPVMGDSSDDIKGILLAKELLPLLKSGRDQFDLGAILRPATVIPESKRLNVLLQEFREQRYHMAIVVDEYGGVSGLVTIEDILEEIVGEIEDETDEQEAVQIVKLDDGVSWSINALTEIQDFNEHFDVGLADDEFDTIGGLVIHGFGRLPQVGEQLQIGRFMFTVAAGDRRRLSELTVTLVDG</sequence>
<evidence type="ECO:0000256" key="4">
    <source>
        <dbReference type="ARBA" id="ARBA00022842"/>
    </source>
</evidence>
<dbReference type="EMBL" id="SPIA01000004">
    <property type="protein sequence ID" value="TFH67263.1"/>
    <property type="molecule type" value="Genomic_DNA"/>
</dbReference>
<evidence type="ECO:0000313" key="11">
    <source>
        <dbReference type="EMBL" id="TFH67263.1"/>
    </source>
</evidence>
<dbReference type="InterPro" id="IPR005170">
    <property type="entry name" value="Transptr-assoc_dom"/>
</dbReference>
<dbReference type="SMART" id="SM01091">
    <property type="entry name" value="CorC_HlyC"/>
    <property type="match status" value="1"/>
</dbReference>
<dbReference type="InterPro" id="IPR054115">
    <property type="entry name" value="CorC_N"/>
</dbReference>
<dbReference type="InterPro" id="IPR044751">
    <property type="entry name" value="Ion_transp-like_CBS"/>
</dbReference>
<dbReference type="GO" id="GO:0005886">
    <property type="term" value="C:plasma membrane"/>
    <property type="evidence" value="ECO:0007669"/>
    <property type="project" value="TreeGrafter"/>
</dbReference>
<evidence type="ECO:0000259" key="10">
    <source>
        <dbReference type="PROSITE" id="PS51371"/>
    </source>
</evidence>
<comment type="similarity">
    <text evidence="1">Belongs to the UPF0053 family.</text>
</comment>
<reference evidence="11 12" key="1">
    <citation type="submission" date="2019-03" db="EMBL/GenBank/DDBJ databases">
        <title>Draft genome of Gammaproteobacteria bacterium LSUCC0057, a member of the SAR92 clade.</title>
        <authorList>
            <person name="Lanclos V.C."/>
            <person name="Doiron C."/>
            <person name="Henson M.W."/>
            <person name="Thrash J.C."/>
        </authorList>
    </citation>
    <scope>NUCLEOTIDE SEQUENCE [LARGE SCALE GENOMIC DNA]</scope>
    <source>
        <strain evidence="11 12">LSUCC0057</strain>
    </source>
</reference>
<dbReference type="Pfam" id="PF21917">
    <property type="entry name" value="NMB0537_N"/>
    <property type="match status" value="1"/>
</dbReference>
<dbReference type="PANTHER" id="PTHR22777:SF27">
    <property type="entry name" value="MAGNESIUM AND COBALT EFFLUX PROTEIN CORC"/>
    <property type="match status" value="1"/>
</dbReference>
<keyword evidence="6" id="KW-0170">Cobalt</keyword>
<comment type="function">
    <text evidence="7">Plays a role in the transport of magnesium and cobalt ions.</text>
</comment>
<gene>
    <name evidence="11" type="ORF">E3W66_09600</name>
</gene>
<feature type="domain" description="CBS" evidence="10">
    <location>
        <begin position="133"/>
        <end position="190"/>
    </location>
</feature>
<evidence type="ECO:0000313" key="12">
    <source>
        <dbReference type="Proteomes" id="UP000298133"/>
    </source>
</evidence>
<dbReference type="Gene3D" id="3.10.580.10">
    <property type="entry name" value="CBS-domain"/>
    <property type="match status" value="1"/>
</dbReference>
<dbReference type="InterPro" id="IPR036318">
    <property type="entry name" value="FAD-bd_PCMH-like_sf"/>
</dbReference>
<dbReference type="SUPFAM" id="SSF54631">
    <property type="entry name" value="CBS-domain pair"/>
    <property type="match status" value="1"/>
</dbReference>
<evidence type="ECO:0000256" key="9">
    <source>
        <dbReference type="PROSITE-ProRule" id="PRU00703"/>
    </source>
</evidence>
<keyword evidence="5 9" id="KW-0129">CBS domain</keyword>
<evidence type="ECO:0000256" key="8">
    <source>
        <dbReference type="ARBA" id="ARBA00040729"/>
    </source>
</evidence>
<name>A0A4Y8UIY0_9GAMM</name>
<dbReference type="SUPFAM" id="SSF56176">
    <property type="entry name" value="FAD-binding/transporter-associated domain-like"/>
    <property type="match status" value="1"/>
</dbReference>
<dbReference type="Pfam" id="PF03471">
    <property type="entry name" value="CorC_HlyC"/>
    <property type="match status" value="1"/>
</dbReference>
<dbReference type="AlphaFoldDB" id="A0A4Y8UIY0"/>
<dbReference type="Pfam" id="PF00571">
    <property type="entry name" value="CBS"/>
    <property type="match status" value="2"/>
</dbReference>